<reference evidence="2 3" key="1">
    <citation type="submission" date="2019-10" db="EMBL/GenBank/DDBJ databases">
        <title>Draft Genome Sequence of the Caffeine Degrading Methylotroph Methylorubrum populi PINKEL.</title>
        <authorList>
            <person name="Dawson S.C."/>
            <person name="Zhang X."/>
            <person name="Wright M.E."/>
            <person name="Sharma G."/>
            <person name="Langner J.T."/>
            <person name="Ditty J.L."/>
            <person name="Subuyuj G.A."/>
        </authorList>
    </citation>
    <scope>NUCLEOTIDE SEQUENCE [LARGE SCALE GENOMIC DNA]</scope>
    <source>
        <strain evidence="2 3">Pinkel</strain>
    </source>
</reference>
<dbReference type="RefSeq" id="WP_152279090.1">
    <property type="nucleotide sequence ID" value="NZ_WEKV01000020.1"/>
</dbReference>
<organism evidence="2 3">
    <name type="scientific">Methylorubrum populi</name>
    <dbReference type="NCBI Taxonomy" id="223967"/>
    <lineage>
        <taxon>Bacteria</taxon>
        <taxon>Pseudomonadati</taxon>
        <taxon>Pseudomonadota</taxon>
        <taxon>Alphaproteobacteria</taxon>
        <taxon>Hyphomicrobiales</taxon>
        <taxon>Methylobacteriaceae</taxon>
        <taxon>Methylorubrum</taxon>
    </lineage>
</organism>
<dbReference type="PANTHER" id="PTHR21015:SF22">
    <property type="entry name" value="GLYCOSYLTRANSFERASE"/>
    <property type="match status" value="1"/>
</dbReference>
<evidence type="ECO:0000313" key="3">
    <source>
        <dbReference type="Proteomes" id="UP000469949"/>
    </source>
</evidence>
<evidence type="ECO:0000259" key="1">
    <source>
        <dbReference type="Pfam" id="PF04101"/>
    </source>
</evidence>
<proteinExistence type="predicted"/>
<feature type="domain" description="Glycosyl transferase family 28 C-terminal" evidence="1">
    <location>
        <begin position="232"/>
        <end position="312"/>
    </location>
</feature>
<dbReference type="AlphaFoldDB" id="A0A833N216"/>
<comment type="caution">
    <text evidence="2">The sequence shown here is derived from an EMBL/GenBank/DDBJ whole genome shotgun (WGS) entry which is preliminary data.</text>
</comment>
<gene>
    <name evidence="2" type="ORF">F8B43_5544</name>
</gene>
<dbReference type="EMBL" id="WEKV01000020">
    <property type="protein sequence ID" value="KAB7782789.1"/>
    <property type="molecule type" value="Genomic_DNA"/>
</dbReference>
<protein>
    <submittedName>
        <fullName evidence="2">UDP-N-acetylglucosamine--N-acetylmuramyl-(Pentapeptide) pyrophosphoryl-undecaprenol N-acetylglucosamine transferase</fullName>
        <ecNumber evidence="2">2.4.1.227</ecNumber>
    </submittedName>
</protein>
<name>A0A833N216_9HYPH</name>
<dbReference type="Pfam" id="PF04101">
    <property type="entry name" value="Glyco_tran_28_C"/>
    <property type="match status" value="1"/>
</dbReference>
<dbReference type="Proteomes" id="UP000469949">
    <property type="component" value="Unassembled WGS sequence"/>
</dbReference>
<sequence>MKKPIAFFVHHQGRGHAQRTMAVAAEFARDRPVSVLTAGPHLFDGFSRDIEIVTLPNMIGAAVPTPRLYAEPTPPVMHCVPLGLPEMRRTMRTILDHLDAREVGLFVVDVSAEIALLARIASVPAVQIRMHGDRGDIGHLGAYEACVGMLAPFDERLEQDDYPAPLRAKTFYSGGLCTSVDRVPERAEARARLGLDPDREIIVAVTGGGGSGTPYAPLTVAARAAPEALWLTIGPTHREGHETDFANLRELGWVPSVTDYLAAADIIVASAGDNTVHEVARVGGRLIVMPEWRYFGEQARKAEALVRLGAAVQAPQWPGDLQGWRDLLARARGLDGGILRGLYAPDAAARAADWLEGLTDELWQGAAQDAPAPLRVVATH</sequence>
<dbReference type="Gene3D" id="3.40.50.2000">
    <property type="entry name" value="Glycogen Phosphorylase B"/>
    <property type="match status" value="1"/>
</dbReference>
<keyword evidence="2" id="KW-0328">Glycosyltransferase</keyword>
<dbReference type="EC" id="2.4.1.227" evidence="2"/>
<dbReference type="SUPFAM" id="SSF53756">
    <property type="entry name" value="UDP-Glycosyltransferase/glycogen phosphorylase"/>
    <property type="match status" value="1"/>
</dbReference>
<evidence type="ECO:0000313" key="2">
    <source>
        <dbReference type="EMBL" id="KAB7782789.1"/>
    </source>
</evidence>
<dbReference type="PANTHER" id="PTHR21015">
    <property type="entry name" value="UDP-N-ACETYLGLUCOSAMINE--N-ACETYLMURAMYL-(PENTAPEPTIDE) PYROPHOSPHORYL-UNDECAPRENOL N-ACETYLGLUCOSAMINE TRANSFERASE 1"/>
    <property type="match status" value="1"/>
</dbReference>
<dbReference type="InterPro" id="IPR007235">
    <property type="entry name" value="Glyco_trans_28_C"/>
</dbReference>
<accession>A0A833N216</accession>
<dbReference type="GO" id="GO:0016758">
    <property type="term" value="F:hexosyltransferase activity"/>
    <property type="evidence" value="ECO:0007669"/>
    <property type="project" value="InterPro"/>
</dbReference>
<keyword evidence="2" id="KW-0808">Transferase</keyword>